<dbReference type="EMBL" id="JBHSJD010000027">
    <property type="protein sequence ID" value="MFC5026919.1"/>
    <property type="molecule type" value="Genomic_DNA"/>
</dbReference>
<sequence>MAHRPTDAPLPASASSSTPLTDASAPTTASAHRPTDASRPATAPARTRPTDGPAPTTRVAHRPTDASRPASTPPDSRPTDGPAPTTRVAHRPTDASRPASTPPTDASAPTTASGHRPTDASLPASASSRTGPTQAGAPAAAPRISGAPPRRLPGARPAAGTAPGGRRDSRRPGGPTRSRPTGPGGRPAGSSSSPTVPLQVRRPLPPHIAFAERLLAVLSGERPVHWMLGHTIGEAYDQLIRLAAANPLCDPAEPGGRGARPVLRRCGGSPPRPGVVEAYATIAAGGRVRAMAFRLELGVDRRWRCAAVELGGIPEDRHAPAPAPHA</sequence>
<feature type="compositionally biased region" description="Low complexity" evidence="1">
    <location>
        <begin position="172"/>
        <end position="181"/>
    </location>
</feature>
<feature type="compositionally biased region" description="Low complexity" evidence="1">
    <location>
        <begin position="7"/>
        <end position="58"/>
    </location>
</feature>
<dbReference type="Proteomes" id="UP001595829">
    <property type="component" value="Unassembled WGS sequence"/>
</dbReference>
<evidence type="ECO:0000256" key="1">
    <source>
        <dbReference type="SAM" id="MobiDB-lite"/>
    </source>
</evidence>
<reference evidence="3" key="1">
    <citation type="journal article" date="2019" name="Int. J. Syst. Evol. Microbiol.">
        <title>The Global Catalogue of Microorganisms (GCM) 10K type strain sequencing project: providing services to taxonomists for standard genome sequencing and annotation.</title>
        <authorList>
            <consortium name="The Broad Institute Genomics Platform"/>
            <consortium name="The Broad Institute Genome Sequencing Center for Infectious Disease"/>
            <person name="Wu L."/>
            <person name="Ma J."/>
        </authorList>
    </citation>
    <scope>NUCLEOTIDE SEQUENCE [LARGE SCALE GENOMIC DNA]</scope>
    <source>
        <strain evidence="3">CGMCC 4.1648</strain>
    </source>
</reference>
<comment type="caution">
    <text evidence="2">The sequence shown here is derived from an EMBL/GenBank/DDBJ whole genome shotgun (WGS) entry which is preliminary data.</text>
</comment>
<name>A0ABV9XPG0_9ACTN</name>
<dbReference type="InterPro" id="IPR045596">
    <property type="entry name" value="DUF6459"/>
</dbReference>
<organism evidence="2 3">
    <name type="scientific">Streptomyces coeruleoprunus</name>
    <dbReference type="NCBI Taxonomy" id="285563"/>
    <lineage>
        <taxon>Bacteria</taxon>
        <taxon>Bacillati</taxon>
        <taxon>Actinomycetota</taxon>
        <taxon>Actinomycetes</taxon>
        <taxon>Kitasatosporales</taxon>
        <taxon>Streptomycetaceae</taxon>
        <taxon>Streptomyces</taxon>
    </lineage>
</organism>
<feature type="compositionally biased region" description="Low complexity" evidence="1">
    <location>
        <begin position="131"/>
        <end position="161"/>
    </location>
</feature>
<evidence type="ECO:0000313" key="3">
    <source>
        <dbReference type="Proteomes" id="UP001595829"/>
    </source>
</evidence>
<evidence type="ECO:0000313" key="2">
    <source>
        <dbReference type="EMBL" id="MFC5026919.1"/>
    </source>
</evidence>
<gene>
    <name evidence="2" type="ORF">ACFPM3_32755</name>
</gene>
<dbReference type="Pfam" id="PF20060">
    <property type="entry name" value="DUF6459"/>
    <property type="match status" value="1"/>
</dbReference>
<feature type="compositionally biased region" description="Low complexity" evidence="1">
    <location>
        <begin position="95"/>
        <end position="113"/>
    </location>
</feature>
<feature type="region of interest" description="Disordered" evidence="1">
    <location>
        <begin position="1"/>
        <end position="200"/>
    </location>
</feature>
<accession>A0ABV9XPG0</accession>
<proteinExistence type="predicted"/>
<protein>
    <submittedName>
        <fullName evidence="2">Rv3235 family protein</fullName>
    </submittedName>
</protein>
<dbReference type="RefSeq" id="WP_380867910.1">
    <property type="nucleotide sequence ID" value="NZ_JBHSJD010000027.1"/>
</dbReference>
<keyword evidence="3" id="KW-1185">Reference proteome</keyword>